<feature type="transmembrane region" description="Helical" evidence="6">
    <location>
        <begin position="213"/>
        <end position="234"/>
    </location>
</feature>
<feature type="transmembrane region" description="Helical" evidence="6">
    <location>
        <begin position="131"/>
        <end position="150"/>
    </location>
</feature>
<feature type="transmembrane region" description="Helical" evidence="6">
    <location>
        <begin position="159"/>
        <end position="177"/>
    </location>
</feature>
<evidence type="ECO:0000256" key="3">
    <source>
        <dbReference type="ARBA" id="ARBA00022692"/>
    </source>
</evidence>
<dbReference type="AlphaFoldDB" id="A0A7Y0E145"/>
<keyword evidence="9" id="KW-1185">Reference proteome</keyword>
<comment type="similarity">
    <text evidence="2">Belongs to the drug/metabolite transporter (DMT) superfamily. 10 TMS drug/metabolite exporter (DME) (TC 2.A.7.3) family.</text>
</comment>
<evidence type="ECO:0000256" key="5">
    <source>
        <dbReference type="ARBA" id="ARBA00023136"/>
    </source>
</evidence>
<comment type="caution">
    <text evidence="8">The sequence shown here is derived from an EMBL/GenBank/DDBJ whole genome shotgun (WGS) entry which is preliminary data.</text>
</comment>
<evidence type="ECO:0000256" key="1">
    <source>
        <dbReference type="ARBA" id="ARBA00004141"/>
    </source>
</evidence>
<reference evidence="8 9" key="1">
    <citation type="submission" date="2020-04" db="EMBL/GenBank/DDBJ databases">
        <title>Rhodospirillaceae bacterium KN72 isolated from deep sea.</title>
        <authorList>
            <person name="Zhang D.-C."/>
        </authorList>
    </citation>
    <scope>NUCLEOTIDE SEQUENCE [LARGE SCALE GENOMIC DNA]</scope>
    <source>
        <strain evidence="8 9">KN72</strain>
    </source>
</reference>
<protein>
    <submittedName>
        <fullName evidence="8">DMT family transporter</fullName>
    </submittedName>
</protein>
<dbReference type="EMBL" id="JABBNT010000003">
    <property type="protein sequence ID" value="NMM45295.1"/>
    <property type="molecule type" value="Genomic_DNA"/>
</dbReference>
<evidence type="ECO:0000256" key="6">
    <source>
        <dbReference type="SAM" id="Phobius"/>
    </source>
</evidence>
<evidence type="ECO:0000256" key="2">
    <source>
        <dbReference type="ARBA" id="ARBA00009853"/>
    </source>
</evidence>
<comment type="subcellular location">
    <subcellularLocation>
        <location evidence="1">Membrane</location>
        <topology evidence="1">Multi-pass membrane protein</topology>
    </subcellularLocation>
</comment>
<feature type="transmembrane region" description="Helical" evidence="6">
    <location>
        <begin position="71"/>
        <end position="90"/>
    </location>
</feature>
<name>A0A7Y0E145_9PROT</name>
<feature type="transmembrane region" description="Helical" evidence="6">
    <location>
        <begin position="183"/>
        <end position="201"/>
    </location>
</feature>
<organism evidence="8 9">
    <name type="scientific">Pacificispira spongiicola</name>
    <dbReference type="NCBI Taxonomy" id="2729598"/>
    <lineage>
        <taxon>Bacteria</taxon>
        <taxon>Pseudomonadati</taxon>
        <taxon>Pseudomonadota</taxon>
        <taxon>Alphaproteobacteria</taxon>
        <taxon>Rhodospirillales</taxon>
        <taxon>Rhodospirillaceae</taxon>
        <taxon>Pacificispira</taxon>
    </lineage>
</organism>
<feature type="domain" description="EamA" evidence="7">
    <location>
        <begin position="183"/>
        <end position="311"/>
    </location>
</feature>
<dbReference type="Proteomes" id="UP000539372">
    <property type="component" value="Unassembled WGS sequence"/>
</dbReference>
<evidence type="ECO:0000256" key="4">
    <source>
        <dbReference type="ARBA" id="ARBA00022989"/>
    </source>
</evidence>
<dbReference type="SUPFAM" id="SSF103481">
    <property type="entry name" value="Multidrug resistance efflux transporter EmrE"/>
    <property type="match status" value="2"/>
</dbReference>
<feature type="domain" description="EamA" evidence="7">
    <location>
        <begin position="37"/>
        <end position="173"/>
    </location>
</feature>
<keyword evidence="5 6" id="KW-0472">Membrane</keyword>
<dbReference type="GO" id="GO:0016020">
    <property type="term" value="C:membrane"/>
    <property type="evidence" value="ECO:0007669"/>
    <property type="project" value="UniProtKB-SubCell"/>
</dbReference>
<dbReference type="RefSeq" id="WP_169625644.1">
    <property type="nucleotide sequence ID" value="NZ_JABBNT010000003.1"/>
</dbReference>
<keyword evidence="3 6" id="KW-0812">Transmembrane</keyword>
<proteinExistence type="inferred from homology"/>
<sequence length="333" mass="35540">MSPPIAEVDATATKHTVLGPDGKRPGPGAQTPGNPFLGAVLMTGAAALFAALNTLVKYASSLGMDPLQISFLRSFFAAVTMLPILVGPVRRNGFRHLVPTRFWLMTFRGLSSAVGVIVWMTAVTLLPLTEVTAISFTAPLIATVGSALILGEVVRARRWSAVAIGFVGVLIILRPGMIPLDVGFLWAITAAVFMAMAALIIKLLTRTEPPDRIVFWTNVWLTVGTLIPALTVWQTMTWEFWVIGIAMGVTGAISHILLTYSFSVADASIVLPFDYARLPFVAVLGYALFGQVSDLYTWGGAALIAASAIYVARREQQVAKRARIAAAAAAEAD</sequence>
<dbReference type="PANTHER" id="PTHR22911:SF6">
    <property type="entry name" value="SOLUTE CARRIER FAMILY 35 MEMBER G1"/>
    <property type="match status" value="1"/>
</dbReference>
<feature type="transmembrane region" description="Helical" evidence="6">
    <location>
        <begin position="36"/>
        <end position="59"/>
    </location>
</feature>
<feature type="transmembrane region" description="Helical" evidence="6">
    <location>
        <begin position="102"/>
        <end position="125"/>
    </location>
</feature>
<gene>
    <name evidence="8" type="ORF">HH303_12450</name>
</gene>
<feature type="transmembrane region" description="Helical" evidence="6">
    <location>
        <begin position="295"/>
        <end position="313"/>
    </location>
</feature>
<evidence type="ECO:0000313" key="8">
    <source>
        <dbReference type="EMBL" id="NMM45295.1"/>
    </source>
</evidence>
<dbReference type="InterPro" id="IPR000620">
    <property type="entry name" value="EamA_dom"/>
</dbReference>
<evidence type="ECO:0000313" key="9">
    <source>
        <dbReference type="Proteomes" id="UP000539372"/>
    </source>
</evidence>
<dbReference type="InterPro" id="IPR037185">
    <property type="entry name" value="EmrE-like"/>
</dbReference>
<dbReference type="Pfam" id="PF00892">
    <property type="entry name" value="EamA"/>
    <property type="match status" value="2"/>
</dbReference>
<evidence type="ECO:0000259" key="7">
    <source>
        <dbReference type="Pfam" id="PF00892"/>
    </source>
</evidence>
<accession>A0A7Y0E145</accession>
<feature type="transmembrane region" description="Helical" evidence="6">
    <location>
        <begin position="240"/>
        <end position="262"/>
    </location>
</feature>
<dbReference type="PANTHER" id="PTHR22911">
    <property type="entry name" value="ACYL-MALONYL CONDENSING ENZYME-RELATED"/>
    <property type="match status" value="1"/>
</dbReference>
<feature type="transmembrane region" description="Helical" evidence="6">
    <location>
        <begin position="269"/>
        <end position="289"/>
    </location>
</feature>
<keyword evidence="4 6" id="KW-1133">Transmembrane helix</keyword>